<dbReference type="InterPro" id="IPR011011">
    <property type="entry name" value="Znf_FYVE_PHD"/>
</dbReference>
<evidence type="ECO:0000256" key="3">
    <source>
        <dbReference type="ARBA" id="ARBA00022771"/>
    </source>
</evidence>
<comment type="caution">
    <text evidence="6">Lacks conserved residue(s) required for the propagation of feature annotation.</text>
</comment>
<dbReference type="SMART" id="SM00249">
    <property type="entry name" value="PHD"/>
    <property type="match status" value="3"/>
</dbReference>
<dbReference type="Proteomes" id="UP001591681">
    <property type="component" value="Unassembled WGS sequence"/>
</dbReference>
<keyword evidence="2" id="KW-0479">Metal-binding</keyword>
<proteinExistence type="predicted"/>
<keyword evidence="10" id="KW-1185">Reference proteome</keyword>
<dbReference type="SUPFAM" id="SSF57903">
    <property type="entry name" value="FYVE/PHD zinc finger"/>
    <property type="match status" value="1"/>
</dbReference>
<dbReference type="GO" id="GO:0016740">
    <property type="term" value="F:transferase activity"/>
    <property type="evidence" value="ECO:0007669"/>
    <property type="project" value="UniProtKB-KW"/>
</dbReference>
<dbReference type="InterPro" id="IPR034732">
    <property type="entry name" value="EPHD"/>
</dbReference>
<evidence type="ECO:0000256" key="6">
    <source>
        <dbReference type="PROSITE-ProRule" id="PRU00104"/>
    </source>
</evidence>
<dbReference type="Gene3D" id="3.30.40.10">
    <property type="entry name" value="Zinc/RING finger domain, C3HC4 (zinc finger)"/>
    <property type="match status" value="2"/>
</dbReference>
<dbReference type="PROSITE" id="PS50237">
    <property type="entry name" value="HECT"/>
    <property type="match status" value="1"/>
</dbReference>
<name>A0ABD1KJ16_9TELE</name>
<dbReference type="EMBL" id="JBHFQA010000005">
    <property type="protein sequence ID" value="KAL2098986.1"/>
    <property type="molecule type" value="Genomic_DNA"/>
</dbReference>
<sequence length="648" mass="73750">MASGIYQRGEEDEGVHGFLVDDIVKEVHRASRLSCSSCKQKGASIGCSVKSCRKMVHFPCGQQLEFIYQFTDLFPSFCREHRPTQTCAVPPTGPLSCSVCLDYIEPILSYSVLKCPACHGSWFHRNCVQLQANNAAQFFFRCTICNNQDSFQEEMHRMGIYIPERDASWELEENAFVELLQVYKHCDAFTCQSSLGRDFSAQSGKFEIIRCSFCGSSGTHRKCSSLKANQNNWVCSDCKSVVDGSATLPRHIHSPMSERHEKRKRLSSGNPYMQSKRRLLHTSPRGILQELSSQISGDQPGGPLQVQEGQVLEAALSLLRRPNFNPERGLTVHFAADHQHHGRGDLRRFFCHLLRHIQTSAIFKGPDGEKNLALDSQAVRQDRYYEMGCLIALSMLHGGPFPSFFSKPLYFSLFHFPKDFHFSLGDINETWLIEKMKKIKESKSVEALRAAMKSVSEYLEMAGCNREVKTFLEKYAVLDDMLNFHMMVRMQLPLQRFREGLRTLGLYDQVQMAPEAFYQLFCFPPEKLCADSMVAMFSPQFSERQEYREREEVTSKHWQQFLQECEEGRCASSLEDVLVFATSSDAVPAMGFVPSPTISFLPVADPSYAFPQRQPDTNRLLLPITPSYAAFKKNMEYAVCQVTVMQDS</sequence>
<evidence type="ECO:0000256" key="1">
    <source>
        <dbReference type="ARBA" id="ARBA00022679"/>
    </source>
</evidence>
<keyword evidence="3" id="KW-0863">Zinc-finger</keyword>
<dbReference type="InterPro" id="IPR059102">
    <property type="entry name" value="PHD_PHF7/G2E3-like"/>
</dbReference>
<keyword evidence="5" id="KW-0862">Zinc</keyword>
<dbReference type="GO" id="GO:0008270">
    <property type="term" value="F:zinc ion binding"/>
    <property type="evidence" value="ECO:0007669"/>
    <property type="project" value="UniProtKB-KW"/>
</dbReference>
<evidence type="ECO:0000259" key="7">
    <source>
        <dbReference type="PROSITE" id="PS50237"/>
    </source>
</evidence>
<evidence type="ECO:0000313" key="9">
    <source>
        <dbReference type="EMBL" id="KAL2098986.1"/>
    </source>
</evidence>
<feature type="domain" description="PHD-type" evidence="8">
    <location>
        <begin position="1"/>
        <end position="82"/>
    </location>
</feature>
<dbReference type="InterPro" id="IPR000569">
    <property type="entry name" value="HECT_dom"/>
</dbReference>
<dbReference type="AlphaFoldDB" id="A0ABD1KJ16"/>
<evidence type="ECO:0000313" key="10">
    <source>
        <dbReference type="Proteomes" id="UP001591681"/>
    </source>
</evidence>
<evidence type="ECO:0000256" key="5">
    <source>
        <dbReference type="ARBA" id="ARBA00022833"/>
    </source>
</evidence>
<evidence type="ECO:0000256" key="2">
    <source>
        <dbReference type="ARBA" id="ARBA00022723"/>
    </source>
</evidence>
<feature type="domain" description="HECT" evidence="7">
    <location>
        <begin position="283"/>
        <end position="648"/>
    </location>
</feature>
<dbReference type="PROSITE" id="PS51805">
    <property type="entry name" value="EPHD"/>
    <property type="match status" value="1"/>
</dbReference>
<dbReference type="InterPro" id="IPR019786">
    <property type="entry name" value="Zinc_finger_PHD-type_CS"/>
</dbReference>
<comment type="caution">
    <text evidence="9">The sequence shown here is derived from an EMBL/GenBank/DDBJ whole genome shotgun (WGS) entry which is preliminary data.</text>
</comment>
<dbReference type="Gene3D" id="3.30.2410.10">
    <property type="entry name" value="Hect, E3 ligase catalytic domain"/>
    <property type="match status" value="1"/>
</dbReference>
<dbReference type="InterPro" id="IPR001965">
    <property type="entry name" value="Znf_PHD"/>
</dbReference>
<keyword evidence="1" id="KW-0808">Transferase</keyword>
<dbReference type="PANTHER" id="PTHR12420">
    <property type="entry name" value="PHD FINGER PROTEIN"/>
    <property type="match status" value="1"/>
</dbReference>
<evidence type="ECO:0000259" key="8">
    <source>
        <dbReference type="PROSITE" id="PS51805"/>
    </source>
</evidence>
<dbReference type="Pfam" id="PF26054">
    <property type="entry name" value="PHD_G2E3"/>
    <property type="match status" value="1"/>
</dbReference>
<dbReference type="InterPro" id="IPR051188">
    <property type="entry name" value="PHD-type_Zinc_Finger"/>
</dbReference>
<evidence type="ECO:0008006" key="11">
    <source>
        <dbReference type="Google" id="ProtNLM"/>
    </source>
</evidence>
<gene>
    <name evidence="9" type="ORF">ACEWY4_005466</name>
</gene>
<dbReference type="SUPFAM" id="SSF56204">
    <property type="entry name" value="Hect, E3 ligase catalytic domain"/>
    <property type="match status" value="1"/>
</dbReference>
<dbReference type="PANTHER" id="PTHR12420:SF42">
    <property type="entry name" value="G2_M PHASE-SPECIFIC E3 UBIQUITIN-PROTEIN LIGASE"/>
    <property type="match status" value="1"/>
</dbReference>
<reference evidence="9 10" key="1">
    <citation type="submission" date="2024-09" db="EMBL/GenBank/DDBJ databases">
        <title>A chromosome-level genome assembly of Gray's grenadier anchovy, Coilia grayii.</title>
        <authorList>
            <person name="Fu Z."/>
        </authorList>
    </citation>
    <scope>NUCLEOTIDE SEQUENCE [LARGE SCALE GENOMIC DNA]</scope>
    <source>
        <strain evidence="9">G4</strain>
        <tissue evidence="9">Muscle</tissue>
    </source>
</reference>
<dbReference type="Pfam" id="PF13771">
    <property type="entry name" value="zf-HC5HC2H"/>
    <property type="match status" value="1"/>
</dbReference>
<evidence type="ECO:0000256" key="4">
    <source>
        <dbReference type="ARBA" id="ARBA00022786"/>
    </source>
</evidence>
<dbReference type="PROSITE" id="PS01359">
    <property type="entry name" value="ZF_PHD_1"/>
    <property type="match status" value="2"/>
</dbReference>
<protein>
    <recommendedName>
        <fullName evidence="11">G2/M phase-specific E3 ubiquitin-protein ligase</fullName>
    </recommendedName>
</protein>
<accession>A0ABD1KJ16</accession>
<keyword evidence="4 6" id="KW-0833">Ubl conjugation pathway</keyword>
<dbReference type="InterPro" id="IPR013083">
    <property type="entry name" value="Znf_RING/FYVE/PHD"/>
</dbReference>
<dbReference type="Pfam" id="PF00632">
    <property type="entry name" value="HECT"/>
    <property type="match status" value="1"/>
</dbReference>
<dbReference type="InterPro" id="IPR035983">
    <property type="entry name" value="Hect_E3_ubiquitin_ligase"/>
</dbReference>
<organism evidence="9 10">
    <name type="scientific">Coilia grayii</name>
    <name type="common">Gray's grenadier anchovy</name>
    <dbReference type="NCBI Taxonomy" id="363190"/>
    <lineage>
        <taxon>Eukaryota</taxon>
        <taxon>Metazoa</taxon>
        <taxon>Chordata</taxon>
        <taxon>Craniata</taxon>
        <taxon>Vertebrata</taxon>
        <taxon>Euteleostomi</taxon>
        <taxon>Actinopterygii</taxon>
        <taxon>Neopterygii</taxon>
        <taxon>Teleostei</taxon>
        <taxon>Clupei</taxon>
        <taxon>Clupeiformes</taxon>
        <taxon>Clupeoidei</taxon>
        <taxon>Engraulidae</taxon>
        <taxon>Coilinae</taxon>
        <taxon>Coilia</taxon>
    </lineage>
</organism>